<dbReference type="SUPFAM" id="SSF57850">
    <property type="entry name" value="RING/U-box"/>
    <property type="match status" value="1"/>
</dbReference>
<dbReference type="GO" id="GO:0099536">
    <property type="term" value="P:synaptic signaling"/>
    <property type="evidence" value="ECO:0007669"/>
    <property type="project" value="TreeGrafter"/>
</dbReference>
<dbReference type="PANTHER" id="PTHR12268:SF13">
    <property type="entry name" value="E3 UBIQUITIN-PROTEIN LIGASE KCMF1"/>
    <property type="match status" value="1"/>
</dbReference>
<evidence type="ECO:0000313" key="11">
    <source>
        <dbReference type="RefSeq" id="XP_017026205.1"/>
    </source>
</evidence>
<sequence length="546" mass="59401">MNRHEGVVCSGCGKVEFTGRCYRCLSCRDLAICADCYDIDFTTADHPFDHPVKCVYTPSDVELYFGGEYITSDPPQSYRCPYCKQWGFNESTFLEHVSAQHPGASPLLVSTMITLFEQQQAARLFLEDEQLASISAAAVSRNEQMRRSVGSLDLFLEQLNPDGSYLRAGQSVGTQAVRGNEVARERSNRLRRSAGPPASRGRPHSIPLIRAALPPPASGTNPSIPPAISISSPNSSSLGSETSNRRQEVMAPRYIITESGHSRLNFVVAGMEVPTTLRAAAQQVVASSAQPSTSTASSPLITHPTMTEMMRFYGGNLSMPHEMNPPASRANRSRQRSVPWLQPAGADPSASTAGTGRGVNIFGPVSHLNQSPNLANSIHMTPSSRHPRETRHRTSRMLPNVPGNNSGGLSLQLLAPSTHSRTLAVRSVNFSDQRMEDSEMLNLNLSSTETALRSLNIKPATEAKESDKERERFLCYRFLKSSPSQPADEQAAFLEQRAEFVAQLISSALCDDELQESLSSELTLKLPTISSSDKAGAGDAEKIPPL</sequence>
<accession>A0A6P4ID80</accession>
<evidence type="ECO:0000256" key="6">
    <source>
        <dbReference type="ARBA" id="ARBA00022833"/>
    </source>
</evidence>
<evidence type="ECO:0000259" key="9">
    <source>
        <dbReference type="PROSITE" id="PS50135"/>
    </source>
</evidence>
<keyword evidence="4" id="KW-0479">Metal-binding</keyword>
<reference evidence="11" key="2">
    <citation type="submission" date="2025-08" db="UniProtKB">
        <authorList>
            <consortium name="RefSeq"/>
        </authorList>
    </citation>
    <scope>IDENTIFICATION</scope>
    <source>
        <strain evidence="11">14028-0561.14</strain>
        <tissue evidence="11">Whole fly</tissue>
    </source>
</reference>
<dbReference type="GO" id="GO:0023051">
    <property type="term" value="P:regulation of signaling"/>
    <property type="evidence" value="ECO:0007669"/>
    <property type="project" value="UniProtKB-ARBA"/>
</dbReference>
<dbReference type="Pfam" id="PF00569">
    <property type="entry name" value="ZZ"/>
    <property type="match status" value="1"/>
</dbReference>
<dbReference type="RefSeq" id="XP_017026205.1">
    <property type="nucleotide sequence ID" value="XM_017170716.3"/>
</dbReference>
<dbReference type="GO" id="GO:0061630">
    <property type="term" value="F:ubiquitin protein ligase activity"/>
    <property type="evidence" value="ECO:0007669"/>
    <property type="project" value="UniProtKB-EC"/>
</dbReference>
<feature type="compositionally biased region" description="Low complexity" evidence="8">
    <location>
        <begin position="226"/>
        <end position="242"/>
    </location>
</feature>
<evidence type="ECO:0000256" key="1">
    <source>
        <dbReference type="ARBA" id="ARBA00000900"/>
    </source>
</evidence>
<reference evidence="10" key="1">
    <citation type="submission" date="2025-05" db="UniProtKB">
        <authorList>
            <consortium name="RefSeq"/>
        </authorList>
    </citation>
    <scope>NUCLEOTIDE SEQUENCE [LARGE SCALE GENOMIC DNA]</scope>
    <source>
        <strain evidence="10">14028-0561.14</strain>
    </source>
</reference>
<dbReference type="Gene3D" id="3.30.60.90">
    <property type="match status" value="1"/>
</dbReference>
<dbReference type="GO" id="GO:0045202">
    <property type="term" value="C:synapse"/>
    <property type="evidence" value="ECO:0007669"/>
    <property type="project" value="GOC"/>
</dbReference>
<evidence type="ECO:0000256" key="8">
    <source>
        <dbReference type="SAM" id="MobiDB-lite"/>
    </source>
</evidence>
<dbReference type="GeneID" id="108077415"/>
<comment type="catalytic activity">
    <reaction evidence="1">
        <text>S-ubiquitinyl-[E2 ubiquitin-conjugating enzyme]-L-cysteine + [acceptor protein]-L-lysine = [E2 ubiquitin-conjugating enzyme]-L-cysteine + N(6)-ubiquitinyl-[acceptor protein]-L-lysine.</text>
        <dbReference type="EC" id="2.3.2.27"/>
    </reaction>
</comment>
<evidence type="ECO:0000256" key="4">
    <source>
        <dbReference type="ARBA" id="ARBA00022723"/>
    </source>
</evidence>
<evidence type="ECO:0000256" key="7">
    <source>
        <dbReference type="PROSITE-ProRule" id="PRU00228"/>
    </source>
</evidence>
<dbReference type="GO" id="GO:0005886">
    <property type="term" value="C:plasma membrane"/>
    <property type="evidence" value="ECO:0007669"/>
    <property type="project" value="TreeGrafter"/>
</dbReference>
<keyword evidence="6" id="KW-0862">Zinc</keyword>
<feature type="domain" description="ZZ-type" evidence="9">
    <location>
        <begin position="4"/>
        <end position="60"/>
    </location>
</feature>
<evidence type="ECO:0000313" key="10">
    <source>
        <dbReference type="Proteomes" id="UP001652661"/>
    </source>
</evidence>
<dbReference type="GO" id="GO:0008270">
    <property type="term" value="F:zinc ion binding"/>
    <property type="evidence" value="ECO:0007669"/>
    <property type="project" value="UniProtKB-KW"/>
</dbReference>
<dbReference type="InterPro" id="IPR050774">
    <property type="entry name" value="KCMF1/Dystrophin"/>
</dbReference>
<keyword evidence="5 7" id="KW-0863">Zinc-finger</keyword>
<dbReference type="GO" id="GO:0010646">
    <property type="term" value="P:regulation of cell communication"/>
    <property type="evidence" value="ECO:0007669"/>
    <property type="project" value="UniProtKB-ARBA"/>
</dbReference>
<feature type="region of interest" description="Disordered" evidence="8">
    <location>
        <begin position="318"/>
        <end position="406"/>
    </location>
</feature>
<keyword evidence="3" id="KW-0808">Transferase</keyword>
<keyword evidence="10" id="KW-1185">Reference proteome</keyword>
<dbReference type="EC" id="2.3.2.27" evidence="2"/>
<protein>
    <recommendedName>
        <fullName evidence="2">RING-type E3 ubiquitin transferase</fullName>
        <ecNumber evidence="2">2.3.2.27</ecNumber>
    </recommendedName>
</protein>
<name>A0A6P4ID80_DROKI</name>
<dbReference type="InterPro" id="IPR000433">
    <property type="entry name" value="Znf_ZZ"/>
</dbReference>
<evidence type="ECO:0000256" key="3">
    <source>
        <dbReference type="ARBA" id="ARBA00022679"/>
    </source>
</evidence>
<dbReference type="PROSITE" id="PS50135">
    <property type="entry name" value="ZF_ZZ_2"/>
    <property type="match status" value="1"/>
</dbReference>
<evidence type="ECO:0000256" key="2">
    <source>
        <dbReference type="ARBA" id="ARBA00012483"/>
    </source>
</evidence>
<evidence type="ECO:0000256" key="5">
    <source>
        <dbReference type="ARBA" id="ARBA00022771"/>
    </source>
</evidence>
<dbReference type="InterPro" id="IPR043145">
    <property type="entry name" value="Znf_ZZ_sf"/>
</dbReference>
<dbReference type="AlphaFoldDB" id="A0A6P4ID80"/>
<gene>
    <name evidence="11" type="primary">LOC108077415</name>
</gene>
<feature type="compositionally biased region" description="Polar residues" evidence="8">
    <location>
        <begin position="367"/>
        <end position="384"/>
    </location>
</feature>
<proteinExistence type="predicted"/>
<dbReference type="PROSITE" id="PS01357">
    <property type="entry name" value="ZF_ZZ_1"/>
    <property type="match status" value="1"/>
</dbReference>
<dbReference type="SMART" id="SM00291">
    <property type="entry name" value="ZnF_ZZ"/>
    <property type="match status" value="1"/>
</dbReference>
<dbReference type="Proteomes" id="UP001652661">
    <property type="component" value="Chromosome 2L"/>
</dbReference>
<feature type="region of interest" description="Disordered" evidence="8">
    <location>
        <begin position="178"/>
        <end position="246"/>
    </location>
</feature>
<dbReference type="OrthoDB" id="2122982at2759"/>
<dbReference type="CDD" id="cd02338">
    <property type="entry name" value="ZZ_PCMF_like"/>
    <property type="match status" value="1"/>
</dbReference>
<organism evidence="10 11">
    <name type="scientific">Drosophila kikkawai</name>
    <name type="common">Fruit fly</name>
    <dbReference type="NCBI Taxonomy" id="30033"/>
    <lineage>
        <taxon>Eukaryota</taxon>
        <taxon>Metazoa</taxon>
        <taxon>Ecdysozoa</taxon>
        <taxon>Arthropoda</taxon>
        <taxon>Hexapoda</taxon>
        <taxon>Insecta</taxon>
        <taxon>Pterygota</taxon>
        <taxon>Neoptera</taxon>
        <taxon>Endopterygota</taxon>
        <taxon>Diptera</taxon>
        <taxon>Brachycera</taxon>
        <taxon>Muscomorpha</taxon>
        <taxon>Ephydroidea</taxon>
        <taxon>Drosophilidae</taxon>
        <taxon>Drosophila</taxon>
        <taxon>Sophophora</taxon>
    </lineage>
</organism>
<dbReference type="PANTHER" id="PTHR12268">
    <property type="entry name" value="E3 UBIQUITIN-PROTEIN LIGASE KCMF1"/>
    <property type="match status" value="1"/>
</dbReference>